<dbReference type="Gene3D" id="3.30.2280.10">
    <property type="entry name" value="Hypothetical protein (hspc210)"/>
    <property type="match status" value="1"/>
</dbReference>
<dbReference type="GO" id="GO:0005737">
    <property type="term" value="C:cytoplasm"/>
    <property type="evidence" value="ECO:0007669"/>
    <property type="project" value="TreeGrafter"/>
</dbReference>
<name>A0A8H6BRU7_DEKBR</name>
<evidence type="ECO:0000256" key="2">
    <source>
        <dbReference type="SAM" id="MobiDB-lite"/>
    </source>
</evidence>
<feature type="compositionally biased region" description="Basic residues" evidence="2">
    <location>
        <begin position="1312"/>
        <end position="1325"/>
    </location>
</feature>
<dbReference type="GO" id="GO:0003729">
    <property type="term" value="F:mRNA binding"/>
    <property type="evidence" value="ECO:0007669"/>
    <property type="project" value="TreeGrafter"/>
</dbReference>
<feature type="region of interest" description="Disordered" evidence="2">
    <location>
        <begin position="992"/>
        <end position="1022"/>
    </location>
</feature>
<dbReference type="Pfam" id="PF12807">
    <property type="entry name" value="eIF3_p135"/>
    <property type="match status" value="1"/>
</dbReference>
<organism evidence="4 5">
    <name type="scientific">Dekkera bruxellensis</name>
    <name type="common">Brettanomyces custersii</name>
    <dbReference type="NCBI Taxonomy" id="5007"/>
    <lineage>
        <taxon>Eukaryota</taxon>
        <taxon>Fungi</taxon>
        <taxon>Dikarya</taxon>
        <taxon>Ascomycota</taxon>
        <taxon>Saccharomycotina</taxon>
        <taxon>Pichiomycetes</taxon>
        <taxon>Pichiales</taxon>
        <taxon>Pichiaceae</taxon>
        <taxon>Brettanomyces</taxon>
    </lineage>
</organism>
<dbReference type="InterPro" id="IPR028275">
    <property type="entry name" value="CLU_N"/>
</dbReference>
<feature type="region of interest" description="Disordered" evidence="2">
    <location>
        <begin position="643"/>
        <end position="668"/>
    </location>
</feature>
<dbReference type="InterPro" id="IPR019734">
    <property type="entry name" value="TPR_rpt"/>
</dbReference>
<dbReference type="SUPFAM" id="SSF48452">
    <property type="entry name" value="TPR-like"/>
    <property type="match status" value="1"/>
</dbReference>
<gene>
    <name evidence="4" type="ORF">HII12_000337</name>
</gene>
<dbReference type="Pfam" id="PF13374">
    <property type="entry name" value="TPR_10"/>
    <property type="match status" value="1"/>
</dbReference>
<feature type="compositionally biased region" description="Basic residues" evidence="2">
    <location>
        <begin position="1003"/>
        <end position="1020"/>
    </location>
</feature>
<dbReference type="InterPro" id="IPR025697">
    <property type="entry name" value="CLU_dom"/>
</dbReference>
<comment type="caution">
    <text evidence="4">The sequence shown here is derived from an EMBL/GenBank/DDBJ whole genome shotgun (WGS) entry which is preliminary data.</text>
</comment>
<feature type="region of interest" description="Disordered" evidence="2">
    <location>
        <begin position="153"/>
        <end position="191"/>
    </location>
</feature>
<dbReference type="InterPro" id="IPR011990">
    <property type="entry name" value="TPR-like_helical_dom_sf"/>
</dbReference>
<evidence type="ECO:0000313" key="5">
    <source>
        <dbReference type="Proteomes" id="UP000568158"/>
    </source>
</evidence>
<dbReference type="SUPFAM" id="SSF103107">
    <property type="entry name" value="Hypothetical protein c14orf129, hspc210"/>
    <property type="match status" value="1"/>
</dbReference>
<feature type="compositionally biased region" description="Basic and acidic residues" evidence="2">
    <location>
        <begin position="643"/>
        <end position="664"/>
    </location>
</feature>
<protein>
    <recommendedName>
        <fullName evidence="3">Clu domain-containing protein</fullName>
    </recommendedName>
</protein>
<proteinExistence type="predicted"/>
<dbReference type="Pfam" id="PF15044">
    <property type="entry name" value="CLU_N"/>
    <property type="match status" value="1"/>
</dbReference>
<keyword evidence="1" id="KW-0963">Cytoplasm</keyword>
<feature type="domain" description="Clu" evidence="3">
    <location>
        <begin position="345"/>
        <end position="604"/>
    </location>
</feature>
<dbReference type="Pfam" id="PF13236">
    <property type="entry name" value="CLU"/>
    <property type="match status" value="1"/>
</dbReference>
<feature type="region of interest" description="Disordered" evidence="2">
    <location>
        <begin position="798"/>
        <end position="835"/>
    </location>
</feature>
<evidence type="ECO:0000313" key="4">
    <source>
        <dbReference type="EMBL" id="KAF6016064.1"/>
    </source>
</evidence>
<dbReference type="InterPro" id="IPR033646">
    <property type="entry name" value="CLU-central"/>
</dbReference>
<dbReference type="PANTHER" id="PTHR12601:SF6">
    <property type="entry name" value="CLUSTERED MITOCHONDRIA PROTEIN HOMOLOG"/>
    <property type="match status" value="1"/>
</dbReference>
<dbReference type="EMBL" id="JABCYN010000004">
    <property type="protein sequence ID" value="KAF6016064.1"/>
    <property type="molecule type" value="Genomic_DNA"/>
</dbReference>
<dbReference type="PROSITE" id="PS51823">
    <property type="entry name" value="CLU"/>
    <property type="match status" value="1"/>
</dbReference>
<evidence type="ECO:0000256" key="1">
    <source>
        <dbReference type="ARBA" id="ARBA00022490"/>
    </source>
</evidence>
<feature type="compositionally biased region" description="Basic and acidic residues" evidence="2">
    <location>
        <begin position="1294"/>
        <end position="1311"/>
    </location>
</feature>
<dbReference type="Proteomes" id="UP000568158">
    <property type="component" value="Unassembled WGS sequence"/>
</dbReference>
<dbReference type="InterPro" id="IPR027523">
    <property type="entry name" value="CLU_prot"/>
</dbReference>
<accession>A0A8H6BRU7</accession>
<feature type="compositionally biased region" description="Basic and acidic residues" evidence="2">
    <location>
        <begin position="798"/>
        <end position="831"/>
    </location>
</feature>
<dbReference type="Gene3D" id="1.25.40.10">
    <property type="entry name" value="Tetratricopeptide repeat domain"/>
    <property type="match status" value="2"/>
</dbReference>
<feature type="region of interest" description="Disordered" evidence="2">
    <location>
        <begin position="1294"/>
        <end position="1361"/>
    </location>
</feature>
<dbReference type="CDD" id="cd15466">
    <property type="entry name" value="CLU-central"/>
    <property type="match status" value="1"/>
</dbReference>
<dbReference type="GO" id="GO:0048312">
    <property type="term" value="P:intracellular distribution of mitochondria"/>
    <property type="evidence" value="ECO:0007669"/>
    <property type="project" value="TreeGrafter"/>
</dbReference>
<dbReference type="SMART" id="SM00028">
    <property type="entry name" value="TPR"/>
    <property type="match status" value="3"/>
</dbReference>
<sequence>MSEEANEPEEQALAQNIVQLTIVLPEKPAKAGFPVTGDERIYEVAETLGTFPSTKAYTSFNLNYNGKILPSNTTISEVISSGSSNSAATGKSSEYPELTLTMSDAPYTERKARDHVIKVREMAALEIPSFQEGMHNFSGVAAGASTYESLALDEVKEKEEEKEEKEEEKKEEKKEEVENKPTVSEKERKDIDQELEKVLNVHPDASEFAASSSLKLKPALRTLSVSAWTPAAQSRQLQGDLFYLLCQTLEGETYHITANVKGFFVNKSSANRFDGHERLVAAGNGKSSHKKSKAHSLVTLLKSLSSKFGEQLEANRNVVQNNATETFVISSNCYLANPWLVKKGEEPRADLGRSQYSYLHYDLKGDTVTDWNQQFQDLRDLPQSSLQEAINKDEVLNNLTFEFTTAAVQGAIATIKGDIAPMNPEEPEKNHIFLKNGIFYSFPTDLTKEFAKSGGDEAARVAAARDLASVRLLNKMNIPGITYLMTTIVDYCGHRVVCQTPAPGIFTKVPEESEAANSDSAFPEIIKHGVVGQGKVLLTDAGIQKKMEAVADEFHLKTHKVWIGTGKDTSEFNTYSRTKGVKGTDGRDYMIDLYRTTPLDIEFIDKYYDPSKKDSYPLGEVTLRHEAVDEWWRRQASVAVRKEAERLEREKKDEDADETKEAEKQTIAVDPKLFSLNPDAFSLPEAPTKELEAEQKKDEDEVREASKFVQNVLIPEFLEEFEKTDTFLPLDGAHLASIMHDQGINMRYLGVITRLIDERIEKISKEKEERAAKIAKDNVVIAAELEKEEKEVTEEMKKVMQTKKGDEARKEIAKLQEKQQKKEEERQKKQSTDISSSDAAYSLRAVKRICIEEAVSRSTKHYLRQTLSKTPLVFAPYVISHVHNCLLTPSGGPEVQAAKIDPELKELYDLDEVAPVLKKSAQDVLSEIAEIAHTRFRLELSEGWATKLHPLVVMSNIAKKFGIQWKSREYAFTAEKLEKQISAAKEAVGEAKAQAESQDALKKSRKSKKKNGKKHHHQYHQHAVSEAEIQTSVFVPEDIIGLVPIIKDAPYESTTAANIWTAAVENSQSSKKQAETLQLFQEALATFEQIYGSIHPLTASAVSDLSRVLSKLDQASGAVGLQRKAFQITERIWGVDSYRAVLALNRMALYETENGQYADALKIYRRALNHWLVSYGDESHPTVLSTLSSIAVILQNLKLNEEASKVFQKAIDVSDRTHGVDADVSGLLHFQLAQTLIAQNKSAEAAAECEKAYEIFKPVLGLNNVFTSQARNWSRGLRNYMAEAKIRQEYVKKMSMQKEKEGKKEKEDKKEKGGRKLKQKEKRKKNQAEDSNPEIAQKSVDEIMKYINSGSASEKSEKHHS</sequence>
<reference evidence="4 5" key="1">
    <citation type="journal article" date="2020" name="Appl. Microbiol. Biotechnol.">
        <title>Targeted gene deletion in Brettanomyces bruxellensis with an expression-free CRISPR-Cas9 system.</title>
        <authorList>
            <person name="Varela C."/>
            <person name="Bartel C."/>
            <person name="Onetto C."/>
            <person name="Borneman A."/>
        </authorList>
    </citation>
    <scope>NUCLEOTIDE SEQUENCE [LARGE SCALE GENOMIC DNA]</scope>
    <source>
        <strain evidence="4 5">AWRI1613</strain>
    </source>
</reference>
<evidence type="ECO:0000259" key="3">
    <source>
        <dbReference type="PROSITE" id="PS51823"/>
    </source>
</evidence>
<dbReference type="PANTHER" id="PTHR12601">
    <property type="entry name" value="EUKARYOTIC TRANSLATION INITIATION FACTOR 3 SUBUNIT EIF-3"/>
    <property type="match status" value="1"/>
</dbReference>
<dbReference type="InterPro" id="IPR023231">
    <property type="entry name" value="GSKIP_dom_sf"/>
</dbReference>
<feature type="compositionally biased region" description="Basic and acidic residues" evidence="2">
    <location>
        <begin position="167"/>
        <end position="191"/>
    </location>
</feature>
<dbReference type="Pfam" id="PF13424">
    <property type="entry name" value="TPR_12"/>
    <property type="match status" value="1"/>
</dbReference>